<evidence type="ECO:0000256" key="1">
    <source>
        <dbReference type="ARBA" id="ARBA00000085"/>
    </source>
</evidence>
<dbReference type="AlphaFoldDB" id="A0A7V3E7C9"/>
<evidence type="ECO:0000313" key="7">
    <source>
        <dbReference type="EMBL" id="HFI91099.1"/>
    </source>
</evidence>
<dbReference type="SMART" id="SM00388">
    <property type="entry name" value="HisKA"/>
    <property type="match status" value="1"/>
</dbReference>
<evidence type="ECO:0000259" key="5">
    <source>
        <dbReference type="PROSITE" id="PS50109"/>
    </source>
</evidence>
<dbReference type="InterPro" id="IPR001789">
    <property type="entry name" value="Sig_transdc_resp-reg_receiver"/>
</dbReference>
<keyword evidence="3 4" id="KW-0597">Phosphoprotein</keyword>
<gene>
    <name evidence="7" type="ORF">ENS31_06140</name>
</gene>
<dbReference type="InterPro" id="IPR036890">
    <property type="entry name" value="HATPase_C_sf"/>
</dbReference>
<dbReference type="EMBL" id="DSUJ01000008">
    <property type="protein sequence ID" value="HFI91099.1"/>
    <property type="molecule type" value="Genomic_DNA"/>
</dbReference>
<dbReference type="CDD" id="cd17546">
    <property type="entry name" value="REC_hyHK_CKI1_RcsC-like"/>
    <property type="match status" value="2"/>
</dbReference>
<feature type="modified residue" description="4-aspartylphosphate" evidence="4">
    <location>
        <position position="455"/>
    </location>
</feature>
<feature type="modified residue" description="4-aspartylphosphate" evidence="4">
    <location>
        <position position="574"/>
    </location>
</feature>
<dbReference type="PANTHER" id="PTHR45339">
    <property type="entry name" value="HYBRID SIGNAL TRANSDUCTION HISTIDINE KINASE J"/>
    <property type="match status" value="1"/>
</dbReference>
<dbReference type="SMART" id="SM00448">
    <property type="entry name" value="REC"/>
    <property type="match status" value="3"/>
</dbReference>
<proteinExistence type="predicted"/>
<reference evidence="7" key="1">
    <citation type="journal article" date="2020" name="mSystems">
        <title>Genome- and Community-Level Interaction Insights into Carbon Utilization and Element Cycling Functions of Hydrothermarchaeota in Hydrothermal Sediment.</title>
        <authorList>
            <person name="Zhou Z."/>
            <person name="Liu Y."/>
            <person name="Xu W."/>
            <person name="Pan J."/>
            <person name="Luo Z.H."/>
            <person name="Li M."/>
        </authorList>
    </citation>
    <scope>NUCLEOTIDE SEQUENCE [LARGE SCALE GENOMIC DNA]</scope>
    <source>
        <strain evidence="7">SpSt-479</strain>
    </source>
</reference>
<comment type="caution">
    <text evidence="7">The sequence shown here is derived from an EMBL/GenBank/DDBJ whole genome shotgun (WGS) entry which is preliminary data.</text>
</comment>
<dbReference type="PROSITE" id="PS50110">
    <property type="entry name" value="RESPONSE_REGULATORY"/>
    <property type="match status" value="3"/>
</dbReference>
<feature type="domain" description="Response regulatory" evidence="6">
    <location>
        <begin position="406"/>
        <end position="519"/>
    </location>
</feature>
<dbReference type="CDD" id="cd00082">
    <property type="entry name" value="HisKA"/>
    <property type="match status" value="1"/>
</dbReference>
<evidence type="ECO:0000256" key="4">
    <source>
        <dbReference type="PROSITE-ProRule" id="PRU00169"/>
    </source>
</evidence>
<dbReference type="InterPro" id="IPR011006">
    <property type="entry name" value="CheY-like_superfamily"/>
</dbReference>
<dbReference type="SUPFAM" id="SSF55874">
    <property type="entry name" value="ATPase domain of HSP90 chaperone/DNA topoisomerase II/histidine kinase"/>
    <property type="match status" value="1"/>
</dbReference>
<dbReference type="InterPro" id="IPR005467">
    <property type="entry name" value="His_kinase_dom"/>
</dbReference>
<dbReference type="Gene3D" id="3.30.565.10">
    <property type="entry name" value="Histidine kinase-like ATPase, C-terminal domain"/>
    <property type="match status" value="1"/>
</dbReference>
<dbReference type="InterPro" id="IPR036097">
    <property type="entry name" value="HisK_dim/P_sf"/>
</dbReference>
<dbReference type="Pfam" id="PF02518">
    <property type="entry name" value="HATPase_c"/>
    <property type="match status" value="1"/>
</dbReference>
<dbReference type="PANTHER" id="PTHR45339:SF3">
    <property type="entry name" value="HISTIDINE KINASE"/>
    <property type="match status" value="1"/>
</dbReference>
<dbReference type="CDD" id="cd00156">
    <property type="entry name" value="REC"/>
    <property type="match status" value="1"/>
</dbReference>
<evidence type="ECO:0000256" key="3">
    <source>
        <dbReference type="ARBA" id="ARBA00022553"/>
    </source>
</evidence>
<dbReference type="Pfam" id="PF00512">
    <property type="entry name" value="HisKA"/>
    <property type="match status" value="1"/>
</dbReference>
<accession>A0A7V3E7C9</accession>
<feature type="domain" description="Response regulatory" evidence="6">
    <location>
        <begin position="662"/>
        <end position="779"/>
    </location>
</feature>
<sequence length="786" mass="87791">MQSSKIDFLSKYNEILNLAVNSSADFPSKLCEFLTTEFELDAAVLFKVNNSSGFEAIGKSTGVKKSIIIGSTHSCQNCQILNGKALVDSFNQQNDCAVHITDHLINEGCLLLSLGDNTNALLKIAKKTSFTKSEIDNIHTIAESFKNLLKLWIQGRGSLSNSLSLILSSISQELRTPTNSIMGFASLLNEENLSPSQAEYVSTLKDNAFELLSLINDLIDISKLESGLAKPNLNSIRLKDFINELLSIFKDKADNSNVEFITEIDEVIPETIKVDAQKLRYILLTFLTNSLRLIEKGKITLSVTASSNKKISFRISDTSTGLPSKKVTEFFYPFSLSELYNSKVGNITGLSLTLSKKYIEFLGGDVIITSSIGKGITYNFSINAELATSFETGFSAIPKPTDKKNKVLVVEDDYATSKLLSNYLTKWGYEPIIVNSAKQALKLIEHESYLAVLMDIILPDMNGFEFMKMVREHPNSKHTPVIICSVEAEQQKAFMMGAVEYFVKPINYKYLVEVLTSYKLKKDSNILVVDDDIPTLNLIKGAVEQAGFNAIAEHQSSKVVNMIDNLDLDLAIIDLDMPVLNGFELIKQIKSKKQFAKLPIIIYTGKDSYQEDLKKIDGLFTELLHKSSTNIENLADTVAAMINRYDEPAAPETIKDKSDSVKILLVEDYKHSQIIVTRLLKKNNFDSIVVVENGLQALEAVKQQKYDLILMDMQMPVMNGFEATQKIRELDDYRDTPIIALTAFAMKGDREKCLEAGATDYIPKPIDSQEFIDKVKYYTEKNVPKV</sequence>
<dbReference type="SMART" id="SM00387">
    <property type="entry name" value="HATPase_c"/>
    <property type="match status" value="1"/>
</dbReference>
<feature type="modified residue" description="4-aspartylphosphate" evidence="4">
    <location>
        <position position="712"/>
    </location>
</feature>
<dbReference type="InterPro" id="IPR003594">
    <property type="entry name" value="HATPase_dom"/>
</dbReference>
<dbReference type="PROSITE" id="PS50109">
    <property type="entry name" value="HIS_KIN"/>
    <property type="match status" value="1"/>
</dbReference>
<feature type="domain" description="Response regulatory" evidence="6">
    <location>
        <begin position="525"/>
        <end position="641"/>
    </location>
</feature>
<dbReference type="Gene3D" id="3.40.50.2300">
    <property type="match status" value="3"/>
</dbReference>
<name>A0A7V3E7C9_9BACT</name>
<protein>
    <recommendedName>
        <fullName evidence="2">histidine kinase</fullName>
        <ecNumber evidence="2">2.7.13.3</ecNumber>
    </recommendedName>
</protein>
<feature type="domain" description="Histidine kinase" evidence="5">
    <location>
        <begin position="169"/>
        <end position="386"/>
    </location>
</feature>
<dbReference type="SUPFAM" id="SSF52172">
    <property type="entry name" value="CheY-like"/>
    <property type="match status" value="3"/>
</dbReference>
<dbReference type="EC" id="2.7.13.3" evidence="2"/>
<dbReference type="Pfam" id="PF00072">
    <property type="entry name" value="Response_reg"/>
    <property type="match status" value="3"/>
</dbReference>
<dbReference type="SUPFAM" id="SSF47384">
    <property type="entry name" value="Homodimeric domain of signal transducing histidine kinase"/>
    <property type="match status" value="1"/>
</dbReference>
<dbReference type="RefSeq" id="WP_304142805.1">
    <property type="nucleotide sequence ID" value="NZ_JAOAIE010000014.1"/>
</dbReference>
<dbReference type="GO" id="GO:0000155">
    <property type="term" value="F:phosphorelay sensor kinase activity"/>
    <property type="evidence" value="ECO:0007669"/>
    <property type="project" value="InterPro"/>
</dbReference>
<comment type="catalytic activity">
    <reaction evidence="1">
        <text>ATP + protein L-histidine = ADP + protein N-phospho-L-histidine.</text>
        <dbReference type="EC" id="2.7.13.3"/>
    </reaction>
</comment>
<organism evidence="7">
    <name type="scientific">Ignavibacterium album</name>
    <dbReference type="NCBI Taxonomy" id="591197"/>
    <lineage>
        <taxon>Bacteria</taxon>
        <taxon>Pseudomonadati</taxon>
        <taxon>Ignavibacteriota</taxon>
        <taxon>Ignavibacteria</taxon>
        <taxon>Ignavibacteriales</taxon>
        <taxon>Ignavibacteriaceae</taxon>
        <taxon>Ignavibacterium</taxon>
    </lineage>
</organism>
<dbReference type="InterPro" id="IPR003661">
    <property type="entry name" value="HisK_dim/P_dom"/>
</dbReference>
<dbReference type="Gene3D" id="1.10.287.130">
    <property type="match status" value="1"/>
</dbReference>
<evidence type="ECO:0000256" key="2">
    <source>
        <dbReference type="ARBA" id="ARBA00012438"/>
    </source>
</evidence>
<evidence type="ECO:0000259" key="6">
    <source>
        <dbReference type="PROSITE" id="PS50110"/>
    </source>
</evidence>